<reference evidence="1" key="1">
    <citation type="submission" date="2021-03" db="EMBL/GenBank/DDBJ databases">
        <authorList>
            <consortium name="DOE Joint Genome Institute"/>
            <person name="Ahrendt S."/>
            <person name="Looney B.P."/>
            <person name="Miyauchi S."/>
            <person name="Morin E."/>
            <person name="Drula E."/>
            <person name="Courty P.E."/>
            <person name="Chicoki N."/>
            <person name="Fauchery L."/>
            <person name="Kohler A."/>
            <person name="Kuo A."/>
            <person name="Labutti K."/>
            <person name="Pangilinan J."/>
            <person name="Lipzen A."/>
            <person name="Riley R."/>
            <person name="Andreopoulos W."/>
            <person name="He G."/>
            <person name="Johnson J."/>
            <person name="Barry K.W."/>
            <person name="Grigoriev I.V."/>
            <person name="Nagy L."/>
            <person name="Hibbett D."/>
            <person name="Henrissat B."/>
            <person name="Matheny P.B."/>
            <person name="Labbe J."/>
            <person name="Martin F."/>
        </authorList>
    </citation>
    <scope>NUCLEOTIDE SEQUENCE</scope>
    <source>
        <strain evidence="1">HHB10654</strain>
    </source>
</reference>
<evidence type="ECO:0000313" key="2">
    <source>
        <dbReference type="Proteomes" id="UP000814140"/>
    </source>
</evidence>
<dbReference type="EMBL" id="MU277187">
    <property type="protein sequence ID" value="KAI0068532.1"/>
    <property type="molecule type" value="Genomic_DNA"/>
</dbReference>
<organism evidence="1 2">
    <name type="scientific">Artomyces pyxidatus</name>
    <dbReference type="NCBI Taxonomy" id="48021"/>
    <lineage>
        <taxon>Eukaryota</taxon>
        <taxon>Fungi</taxon>
        <taxon>Dikarya</taxon>
        <taxon>Basidiomycota</taxon>
        <taxon>Agaricomycotina</taxon>
        <taxon>Agaricomycetes</taxon>
        <taxon>Russulales</taxon>
        <taxon>Auriscalpiaceae</taxon>
        <taxon>Artomyces</taxon>
    </lineage>
</organism>
<reference evidence="1" key="2">
    <citation type="journal article" date="2022" name="New Phytol.">
        <title>Evolutionary transition to the ectomycorrhizal habit in the genomes of a hyperdiverse lineage of mushroom-forming fungi.</title>
        <authorList>
            <person name="Looney B."/>
            <person name="Miyauchi S."/>
            <person name="Morin E."/>
            <person name="Drula E."/>
            <person name="Courty P.E."/>
            <person name="Kohler A."/>
            <person name="Kuo A."/>
            <person name="LaButti K."/>
            <person name="Pangilinan J."/>
            <person name="Lipzen A."/>
            <person name="Riley R."/>
            <person name="Andreopoulos W."/>
            <person name="He G."/>
            <person name="Johnson J."/>
            <person name="Nolan M."/>
            <person name="Tritt A."/>
            <person name="Barry K.W."/>
            <person name="Grigoriev I.V."/>
            <person name="Nagy L.G."/>
            <person name="Hibbett D."/>
            <person name="Henrissat B."/>
            <person name="Matheny P.B."/>
            <person name="Labbe J."/>
            <person name="Martin F.M."/>
        </authorList>
    </citation>
    <scope>NUCLEOTIDE SEQUENCE</scope>
    <source>
        <strain evidence="1">HHB10654</strain>
    </source>
</reference>
<protein>
    <submittedName>
        <fullName evidence="1">Uncharacterized protein</fullName>
    </submittedName>
</protein>
<sequence length="97" mass="10514">MHADAHFSDITLYGHRRQPTVREPWGGAENGLKNGQGKVEERCRLLLDAPACRAAQSARERSCAGLHLATWPPPSSCQCAIIMPRLRGHSGVNAPSS</sequence>
<dbReference type="Proteomes" id="UP000814140">
    <property type="component" value="Unassembled WGS sequence"/>
</dbReference>
<comment type="caution">
    <text evidence="1">The sequence shown here is derived from an EMBL/GenBank/DDBJ whole genome shotgun (WGS) entry which is preliminary data.</text>
</comment>
<proteinExistence type="predicted"/>
<keyword evidence="2" id="KW-1185">Reference proteome</keyword>
<name>A0ACB8TJD1_9AGAM</name>
<accession>A0ACB8TJD1</accession>
<evidence type="ECO:0000313" key="1">
    <source>
        <dbReference type="EMBL" id="KAI0068532.1"/>
    </source>
</evidence>
<gene>
    <name evidence="1" type="ORF">BV25DRAFT_8188</name>
</gene>